<dbReference type="RefSeq" id="WP_371942760.1">
    <property type="nucleotide sequence ID" value="NZ_JAXCEH010000013.1"/>
</dbReference>
<dbReference type="GO" id="GO:0016787">
    <property type="term" value="F:hydrolase activity"/>
    <property type="evidence" value="ECO:0007669"/>
    <property type="project" value="UniProtKB-KW"/>
</dbReference>
<proteinExistence type="predicted"/>
<dbReference type="Pfam" id="PF12697">
    <property type="entry name" value="Abhydrolase_6"/>
    <property type="match status" value="1"/>
</dbReference>
<feature type="domain" description="AB hydrolase-1" evidence="2">
    <location>
        <begin position="46"/>
        <end position="296"/>
    </location>
</feature>
<evidence type="ECO:0000313" key="4">
    <source>
        <dbReference type="Proteomes" id="UP001569904"/>
    </source>
</evidence>
<name>A0ABV4QZK4_9ACTN</name>
<dbReference type="InterPro" id="IPR050266">
    <property type="entry name" value="AB_hydrolase_sf"/>
</dbReference>
<dbReference type="EMBL" id="JAXCEH010000013">
    <property type="protein sequence ID" value="MFA1556052.1"/>
    <property type="molecule type" value="Genomic_DNA"/>
</dbReference>
<reference evidence="3 4" key="1">
    <citation type="submission" date="2023-11" db="EMBL/GenBank/DDBJ databases">
        <title>Actinomadura monticuli sp. nov., isolated from volcanic ash.</title>
        <authorList>
            <person name="Lee S.D."/>
            <person name="Yang H."/>
            <person name="Kim I.S."/>
        </authorList>
    </citation>
    <scope>NUCLEOTIDE SEQUENCE [LARGE SCALE GENOMIC DNA]</scope>
    <source>
        <strain evidence="3 4">DSM 45346</strain>
    </source>
</reference>
<dbReference type="InterPro" id="IPR000073">
    <property type="entry name" value="AB_hydrolase_1"/>
</dbReference>
<dbReference type="InterPro" id="IPR029058">
    <property type="entry name" value="AB_hydrolase_fold"/>
</dbReference>
<evidence type="ECO:0000259" key="2">
    <source>
        <dbReference type="Pfam" id="PF12697"/>
    </source>
</evidence>
<comment type="caution">
    <text evidence="3">The sequence shown here is derived from an EMBL/GenBank/DDBJ whole genome shotgun (WGS) entry which is preliminary data.</text>
</comment>
<protein>
    <submittedName>
        <fullName evidence="3">Alpha/beta hydrolase</fullName>
    </submittedName>
</protein>
<dbReference type="Proteomes" id="UP001569904">
    <property type="component" value="Unassembled WGS sequence"/>
</dbReference>
<gene>
    <name evidence="3" type="ORF">SM436_20380</name>
</gene>
<feature type="region of interest" description="Disordered" evidence="1">
    <location>
        <begin position="298"/>
        <end position="342"/>
    </location>
</feature>
<accession>A0ABV4QZK4</accession>
<dbReference type="PANTHER" id="PTHR43798:SF33">
    <property type="entry name" value="HYDROLASE, PUTATIVE (AFU_ORTHOLOGUE AFUA_2G14860)-RELATED"/>
    <property type="match status" value="1"/>
</dbReference>
<keyword evidence="3" id="KW-0378">Hydrolase</keyword>
<dbReference type="PANTHER" id="PTHR43798">
    <property type="entry name" value="MONOACYLGLYCEROL LIPASE"/>
    <property type="match status" value="1"/>
</dbReference>
<evidence type="ECO:0000313" key="3">
    <source>
        <dbReference type="EMBL" id="MFA1556052.1"/>
    </source>
</evidence>
<feature type="compositionally biased region" description="Basic and acidic residues" evidence="1">
    <location>
        <begin position="308"/>
        <end position="342"/>
    </location>
</feature>
<sequence length="342" mass="36953">MSEVRVSEVRMGEVRMGEVRMGEIVNVGREQVHVVESGPADGPPLLLTSGLGGAWFDWAPSVELLRGEHRVTVFDRPGLGLSPAGVSPPSLRRDTAILEALAARAGGPVIVLAHSMAAFHTEALARLRPRLVQGMVLVDPSYERDPRVRVRLARALTPAATATGAFLSATRLAGIAGPFGRRLVLNRTSRRDEAVPDAVVRSVYGRGTVIGTVIAEELAYRETAADLVRLRERHPFPDVPLVVVTALGDVGDPGKKREWAEGHERLARMSPRGSRVELPDALHMVPLDRPDVVADAVADVRGAKAKGHAGERGESSPREESPREESPREESPREESPREESA</sequence>
<dbReference type="Gene3D" id="3.40.50.1820">
    <property type="entry name" value="alpha/beta hydrolase"/>
    <property type="match status" value="1"/>
</dbReference>
<dbReference type="SUPFAM" id="SSF53474">
    <property type="entry name" value="alpha/beta-Hydrolases"/>
    <property type="match status" value="1"/>
</dbReference>
<evidence type="ECO:0000256" key="1">
    <source>
        <dbReference type="SAM" id="MobiDB-lite"/>
    </source>
</evidence>
<organism evidence="3 4">
    <name type="scientific">Actinomadura chokoriensis</name>
    <dbReference type="NCBI Taxonomy" id="454156"/>
    <lineage>
        <taxon>Bacteria</taxon>
        <taxon>Bacillati</taxon>
        <taxon>Actinomycetota</taxon>
        <taxon>Actinomycetes</taxon>
        <taxon>Streptosporangiales</taxon>
        <taxon>Thermomonosporaceae</taxon>
        <taxon>Actinomadura</taxon>
    </lineage>
</organism>
<keyword evidence="4" id="KW-1185">Reference proteome</keyword>